<feature type="compositionally biased region" description="Basic and acidic residues" evidence="1">
    <location>
        <begin position="85"/>
        <end position="97"/>
    </location>
</feature>
<dbReference type="AlphaFoldDB" id="A0A392RME2"/>
<organism evidence="2 3">
    <name type="scientific">Trifolium medium</name>
    <dbReference type="NCBI Taxonomy" id="97028"/>
    <lineage>
        <taxon>Eukaryota</taxon>
        <taxon>Viridiplantae</taxon>
        <taxon>Streptophyta</taxon>
        <taxon>Embryophyta</taxon>
        <taxon>Tracheophyta</taxon>
        <taxon>Spermatophyta</taxon>
        <taxon>Magnoliopsida</taxon>
        <taxon>eudicotyledons</taxon>
        <taxon>Gunneridae</taxon>
        <taxon>Pentapetalae</taxon>
        <taxon>rosids</taxon>
        <taxon>fabids</taxon>
        <taxon>Fabales</taxon>
        <taxon>Fabaceae</taxon>
        <taxon>Papilionoideae</taxon>
        <taxon>50 kb inversion clade</taxon>
        <taxon>NPAAA clade</taxon>
        <taxon>Hologalegina</taxon>
        <taxon>IRL clade</taxon>
        <taxon>Trifolieae</taxon>
        <taxon>Trifolium</taxon>
    </lineage>
</organism>
<feature type="non-terminal residue" evidence="2">
    <location>
        <position position="1"/>
    </location>
</feature>
<feature type="region of interest" description="Disordered" evidence="1">
    <location>
        <begin position="85"/>
        <end position="130"/>
    </location>
</feature>
<sequence length="130" mass="14579">KPSWDSFTTALLWDFKPEWKLILPIEGEEEPTEIAEVPEPLEEEETEFLASVEDKAEPTVIEEAKKIVDGGRDFFSMTNQNFETVEKGQESNTHHDSLSTSLCPKPPLTQFPSTPSSPPPPPKPPDLFIS</sequence>
<protein>
    <submittedName>
        <fullName evidence="2">Uncharacterized protein</fullName>
    </submittedName>
</protein>
<feature type="non-terminal residue" evidence="2">
    <location>
        <position position="130"/>
    </location>
</feature>
<evidence type="ECO:0000313" key="2">
    <source>
        <dbReference type="EMBL" id="MCI36960.1"/>
    </source>
</evidence>
<comment type="caution">
    <text evidence="2">The sequence shown here is derived from an EMBL/GenBank/DDBJ whole genome shotgun (WGS) entry which is preliminary data.</text>
</comment>
<evidence type="ECO:0000313" key="3">
    <source>
        <dbReference type="Proteomes" id="UP000265520"/>
    </source>
</evidence>
<accession>A0A392RME2</accession>
<name>A0A392RME2_9FABA</name>
<dbReference type="EMBL" id="LXQA010239205">
    <property type="protein sequence ID" value="MCI36960.1"/>
    <property type="molecule type" value="Genomic_DNA"/>
</dbReference>
<proteinExistence type="predicted"/>
<reference evidence="2 3" key="1">
    <citation type="journal article" date="2018" name="Front. Plant Sci.">
        <title>Red Clover (Trifolium pratense) and Zigzag Clover (T. medium) - A Picture of Genomic Similarities and Differences.</title>
        <authorList>
            <person name="Dluhosova J."/>
            <person name="Istvanek J."/>
            <person name="Nedelnik J."/>
            <person name="Repkova J."/>
        </authorList>
    </citation>
    <scope>NUCLEOTIDE SEQUENCE [LARGE SCALE GENOMIC DNA]</scope>
    <source>
        <strain evidence="3">cv. 10/8</strain>
        <tissue evidence="2">Leaf</tissue>
    </source>
</reference>
<keyword evidence="3" id="KW-1185">Reference proteome</keyword>
<feature type="compositionally biased region" description="Pro residues" evidence="1">
    <location>
        <begin position="104"/>
        <end position="130"/>
    </location>
</feature>
<dbReference type="Proteomes" id="UP000265520">
    <property type="component" value="Unassembled WGS sequence"/>
</dbReference>
<evidence type="ECO:0000256" key="1">
    <source>
        <dbReference type="SAM" id="MobiDB-lite"/>
    </source>
</evidence>